<dbReference type="Proteomes" id="UP000464214">
    <property type="component" value="Chromosome"/>
</dbReference>
<dbReference type="InterPro" id="IPR029058">
    <property type="entry name" value="AB_hydrolase_fold"/>
</dbReference>
<dbReference type="EMBL" id="CP047897">
    <property type="protein sequence ID" value="QHL86694.1"/>
    <property type="molecule type" value="Genomic_DNA"/>
</dbReference>
<comment type="caution">
    <text evidence="2">Lacks conserved residue(s) required for the propagation of feature annotation.</text>
</comment>
<dbReference type="KEGG" id="nib:GU926_04280"/>
<evidence type="ECO:0000313" key="5">
    <source>
        <dbReference type="EMBL" id="QHL86694.1"/>
    </source>
</evidence>
<evidence type="ECO:0000313" key="6">
    <source>
        <dbReference type="Proteomes" id="UP000464214"/>
    </source>
</evidence>
<reference evidence="5 6" key="1">
    <citation type="submission" date="2020-01" db="EMBL/GenBank/DDBJ databases">
        <authorList>
            <person name="Kim M."/>
        </authorList>
    </citation>
    <scope>NUCLEOTIDE SEQUENCE [LARGE SCALE GENOMIC DNA]</scope>
    <source>
        <strain evidence="5 6">BT10</strain>
    </source>
</reference>
<comment type="catalytic activity">
    <reaction evidence="2">
        <text>L-homoserine + acetyl-CoA = O-acetyl-L-homoserine + CoA</text>
        <dbReference type="Rhea" id="RHEA:13701"/>
        <dbReference type="ChEBI" id="CHEBI:57287"/>
        <dbReference type="ChEBI" id="CHEBI:57288"/>
        <dbReference type="ChEBI" id="CHEBI:57476"/>
        <dbReference type="ChEBI" id="CHEBI:57716"/>
        <dbReference type="EC" id="2.3.1.31"/>
    </reaction>
</comment>
<evidence type="ECO:0000256" key="2">
    <source>
        <dbReference type="HAMAP-Rule" id="MF_00296"/>
    </source>
</evidence>
<comment type="pathway">
    <text evidence="2">Amino-acid biosynthesis; L-methionine biosynthesis via de novo pathway; O-acetyl-L-homoserine from L-homoserine: step 1/1.</text>
</comment>
<dbReference type="AlphaFoldDB" id="A0A6P1NWJ1"/>
<dbReference type="InterPro" id="IPR008220">
    <property type="entry name" value="HAT_MetX-like"/>
</dbReference>
<feature type="active site" description="Nucleophile" evidence="2 3">
    <location>
        <position position="136"/>
    </location>
</feature>
<dbReference type="UniPathway" id="UPA00051">
    <property type="reaction ID" value="UER00074"/>
</dbReference>
<organism evidence="5 6">
    <name type="scientific">Nibribacter ruber</name>
    <dbReference type="NCBI Taxonomy" id="2698458"/>
    <lineage>
        <taxon>Bacteria</taxon>
        <taxon>Pseudomonadati</taxon>
        <taxon>Bacteroidota</taxon>
        <taxon>Cytophagia</taxon>
        <taxon>Cytophagales</taxon>
        <taxon>Hymenobacteraceae</taxon>
        <taxon>Nibribacter</taxon>
    </lineage>
</organism>
<keyword evidence="6" id="KW-1185">Reference proteome</keyword>
<feature type="binding site" evidence="2">
    <location>
        <position position="320"/>
    </location>
    <ligand>
        <name>substrate</name>
    </ligand>
</feature>
<dbReference type="GO" id="GO:0009086">
    <property type="term" value="P:methionine biosynthetic process"/>
    <property type="evidence" value="ECO:0007669"/>
    <property type="project" value="UniProtKB-UniRule"/>
</dbReference>
<dbReference type="GO" id="GO:0004414">
    <property type="term" value="F:homoserine O-acetyltransferase activity"/>
    <property type="evidence" value="ECO:0007669"/>
    <property type="project" value="UniProtKB-UniRule"/>
</dbReference>
<accession>A0A6P1NWJ1</accession>
<feature type="domain" description="AB hydrolase-1" evidence="4">
    <location>
        <begin position="41"/>
        <end position="323"/>
    </location>
</feature>
<comment type="similarity">
    <text evidence="2">Belongs to the AB hydrolase superfamily. MetX family.</text>
</comment>
<keyword evidence="2" id="KW-0486">Methionine biosynthesis</keyword>
<keyword evidence="2" id="KW-0028">Amino-acid biosynthesis</keyword>
<gene>
    <name evidence="5" type="primary">metX</name>
    <name evidence="2" type="synonym">metXA</name>
    <name evidence="5" type="ORF">GU926_04280</name>
</gene>
<dbReference type="SUPFAM" id="SSF53474">
    <property type="entry name" value="alpha/beta-Hydrolases"/>
    <property type="match status" value="1"/>
</dbReference>
<dbReference type="RefSeq" id="WP_160689342.1">
    <property type="nucleotide sequence ID" value="NZ_CP047897.1"/>
</dbReference>
<feature type="active site" evidence="2 3">
    <location>
        <position position="290"/>
    </location>
</feature>
<evidence type="ECO:0000256" key="3">
    <source>
        <dbReference type="PIRSR" id="PIRSR000443-1"/>
    </source>
</evidence>
<feature type="active site" evidence="2 3">
    <location>
        <position position="319"/>
    </location>
</feature>
<feature type="binding site" evidence="2">
    <location>
        <position position="202"/>
    </location>
    <ligand>
        <name>substrate</name>
    </ligand>
</feature>
<name>A0A6P1NWJ1_9BACT</name>
<proteinExistence type="inferred from homology"/>
<dbReference type="NCBIfam" id="TIGR01392">
    <property type="entry name" value="homoserO_Ac_trn"/>
    <property type="match status" value="1"/>
</dbReference>
<evidence type="ECO:0000256" key="1">
    <source>
        <dbReference type="ARBA" id="ARBA00022679"/>
    </source>
</evidence>
<dbReference type="HAMAP" id="MF_00296">
    <property type="entry name" value="MetX_acyltransf"/>
    <property type="match status" value="1"/>
</dbReference>
<evidence type="ECO:0000259" key="4">
    <source>
        <dbReference type="Pfam" id="PF00561"/>
    </source>
</evidence>
<keyword evidence="2 5" id="KW-0012">Acyltransferase</keyword>
<dbReference type="EC" id="2.3.1.31" evidence="2"/>
<keyword evidence="2" id="KW-0963">Cytoplasm</keyword>
<dbReference type="GO" id="GO:0009092">
    <property type="term" value="P:homoserine metabolic process"/>
    <property type="evidence" value="ECO:0007669"/>
    <property type="project" value="TreeGrafter"/>
</dbReference>
<dbReference type="PIRSF" id="PIRSF000443">
    <property type="entry name" value="Homoser_Ac_trans"/>
    <property type="match status" value="1"/>
</dbReference>
<dbReference type="PANTHER" id="PTHR32268:SF11">
    <property type="entry name" value="HOMOSERINE O-ACETYLTRANSFERASE"/>
    <property type="match status" value="1"/>
</dbReference>
<dbReference type="PANTHER" id="PTHR32268">
    <property type="entry name" value="HOMOSERINE O-ACETYLTRANSFERASE"/>
    <property type="match status" value="1"/>
</dbReference>
<sequence>MLKGRVFEFKEAFELESGRQLPGFQLFYTTWGTLNENRDNVVWVCHAFSGNTFVKDWWGGLFGEGKTFDPAKHFIVCANTLGGCYGSTGPLSVNPETGRPYYHQFPALTNRDVVKAFQLLREHLELDTIQVLIGGSLGGQQALEWAIGESEVIKRLVLVASNAVQSPYAIALNETQRMAIEQDVTWQLNTDGAGAQGLQTARAVAMLSYRSYQSYHQGQREQNPKSLDRYKAASYQRYQGEKLAQRFNAFTYWHLTKMLDSHNVGRGRGSVEEALNQVQAQALIIGVDSDGLFPLKEQKFVARYLPNATLQVIQSEQGHDGFLLETDQLEKSITSFLEQKPQRKTWIPTVF</sequence>
<comment type="subcellular location">
    <subcellularLocation>
        <location evidence="2">Cytoplasm</location>
    </subcellularLocation>
</comment>
<comment type="function">
    <text evidence="2">Transfers an acetyl group from acetyl-CoA to L-homoserine, forming acetyl-L-homoserine.</text>
</comment>
<protein>
    <recommendedName>
        <fullName evidence="2">Homoserine O-acetyltransferase</fullName>
        <shortName evidence="2">HAT</shortName>
        <ecNumber evidence="2">2.3.1.31</ecNumber>
    </recommendedName>
    <alternativeName>
        <fullName evidence="2">Homoserine transacetylase</fullName>
        <shortName evidence="2">HTA</shortName>
    </alternativeName>
</protein>
<comment type="subunit">
    <text evidence="2">Homodimer.</text>
</comment>
<keyword evidence="1 2" id="KW-0808">Transferase</keyword>
<dbReference type="GO" id="GO:0005737">
    <property type="term" value="C:cytoplasm"/>
    <property type="evidence" value="ECO:0007669"/>
    <property type="project" value="UniProtKB-SubCell"/>
</dbReference>
<dbReference type="InterPro" id="IPR000073">
    <property type="entry name" value="AB_hydrolase_1"/>
</dbReference>
<dbReference type="Gene3D" id="3.40.50.1820">
    <property type="entry name" value="alpha/beta hydrolase"/>
    <property type="match status" value="1"/>
</dbReference>
<dbReference type="Pfam" id="PF00561">
    <property type="entry name" value="Abhydrolase_1"/>
    <property type="match status" value="1"/>
</dbReference>